<dbReference type="PANTHER" id="PTHR13800:SF1">
    <property type="entry name" value="TRANSIENT RECEPTOR POTENTIAL CATION CHANNEL TRPM"/>
    <property type="match status" value="1"/>
</dbReference>
<protein>
    <submittedName>
        <fullName evidence="11">Putative transient receptor potential cation channel subfamily M member 1</fullName>
    </submittedName>
</protein>
<dbReference type="Proteomes" id="UP000230750">
    <property type="component" value="Unassembled WGS sequence"/>
</dbReference>
<dbReference type="Pfam" id="PF00520">
    <property type="entry name" value="Ion_trans"/>
    <property type="match status" value="1"/>
</dbReference>
<feature type="transmembrane region" description="Helical" evidence="8">
    <location>
        <begin position="429"/>
        <end position="456"/>
    </location>
</feature>
<keyword evidence="3 8" id="KW-0812">Transmembrane</keyword>
<evidence type="ECO:0000256" key="3">
    <source>
        <dbReference type="ARBA" id="ARBA00022692"/>
    </source>
</evidence>
<comment type="caution">
    <text evidence="11">The sequence shown here is derived from an EMBL/GenBank/DDBJ whole genome shotgun (WGS) entry which is preliminary data.</text>
</comment>
<evidence type="ECO:0000313" key="11">
    <source>
        <dbReference type="EMBL" id="PIK61558.1"/>
    </source>
</evidence>
<evidence type="ECO:0000259" key="10">
    <source>
        <dbReference type="Pfam" id="PF25508"/>
    </source>
</evidence>
<dbReference type="AlphaFoldDB" id="A0A2G8LMS4"/>
<feature type="domain" description="TRPM-like" evidence="10">
    <location>
        <begin position="1"/>
        <end position="99"/>
    </location>
</feature>
<keyword evidence="7" id="KW-0407">Ion channel</keyword>
<proteinExistence type="predicted"/>
<feature type="transmembrane region" description="Helical" evidence="8">
    <location>
        <begin position="291"/>
        <end position="310"/>
    </location>
</feature>
<feature type="transmembrane region" description="Helical" evidence="8">
    <location>
        <begin position="316"/>
        <end position="335"/>
    </location>
</feature>
<name>A0A2G8LMS4_STIJA</name>
<keyword evidence="6 8" id="KW-0472">Membrane</keyword>
<keyword evidence="5" id="KW-0406">Ion transport</keyword>
<gene>
    <name evidence="11" type="ORF">BSL78_01483</name>
</gene>
<sequence>MAYLLWQRGIEALAKAIVAFHLNTSMASIARERYNSDAANALQKQAEFYRVKSIDLLTQSFEDDQLYTRLLLCAELQNWSSMTCLSMAARFHHIGFIAHPAVQFLLNDQWYGIFRFTASLKGLVCWLCCCTSGSTEDDTSTTILNSAYAYSTRHAVSRRWSFAPNYNGRKSKRDHNHSIAPSSASWRRQSLVPGGTMSDALDYSTHEKLLLVATAPVVKFWLNAFFFFAFLALFSYVVMTQMTQQISIAEWIVVATVLSLTTEEIRQIVMAGDSEGLSLAKKLKRWSSESWNLVDLLGVLCFFAGFAARNLETEEIPFWGRIFYALDIIIWYLRVLDILSVKNFMGPYVNMVGRMLWDTVTFTVLLFVFVTAYGVASRAILHPNKELSLNSAEEIFSYPYWQIFGELFMEEILPDCSVDTPLGQHCETAYAVVLLIMAVYLLIANVLLLNLLIAIFNNTFSKVIENANEIWKFHRYELIMEYSERPCLPPPLTLIMHVSMMIRWLVYSVCNVKAKKNTMKIELDDDAIQLLRTFEDECVENYLRQQSLHEQASLAGMVQRTSDRMDSNVSHLEQLQMSEADTRRRLKMLGST</sequence>
<evidence type="ECO:0000259" key="9">
    <source>
        <dbReference type="Pfam" id="PF00520"/>
    </source>
</evidence>
<feature type="transmembrane region" description="Helical" evidence="8">
    <location>
        <begin position="220"/>
        <end position="239"/>
    </location>
</feature>
<reference evidence="11 12" key="1">
    <citation type="journal article" date="2017" name="PLoS Biol.">
        <title>The sea cucumber genome provides insights into morphological evolution and visceral regeneration.</title>
        <authorList>
            <person name="Zhang X."/>
            <person name="Sun L."/>
            <person name="Yuan J."/>
            <person name="Sun Y."/>
            <person name="Gao Y."/>
            <person name="Zhang L."/>
            <person name="Li S."/>
            <person name="Dai H."/>
            <person name="Hamel J.F."/>
            <person name="Liu C."/>
            <person name="Yu Y."/>
            <person name="Liu S."/>
            <person name="Lin W."/>
            <person name="Guo K."/>
            <person name="Jin S."/>
            <person name="Xu P."/>
            <person name="Storey K.B."/>
            <person name="Huan P."/>
            <person name="Zhang T."/>
            <person name="Zhou Y."/>
            <person name="Zhang J."/>
            <person name="Lin C."/>
            <person name="Li X."/>
            <person name="Xing L."/>
            <person name="Huo D."/>
            <person name="Sun M."/>
            <person name="Wang L."/>
            <person name="Mercier A."/>
            <person name="Li F."/>
            <person name="Yang H."/>
            <person name="Xiang J."/>
        </authorList>
    </citation>
    <scope>NUCLEOTIDE SEQUENCE [LARGE SCALE GENOMIC DNA]</scope>
    <source>
        <strain evidence="11">Shaxun</strain>
        <tissue evidence="11">Muscle</tissue>
    </source>
</reference>
<keyword evidence="2" id="KW-0813">Transport</keyword>
<evidence type="ECO:0000256" key="5">
    <source>
        <dbReference type="ARBA" id="ARBA00023065"/>
    </source>
</evidence>
<evidence type="ECO:0000256" key="4">
    <source>
        <dbReference type="ARBA" id="ARBA00022989"/>
    </source>
</evidence>
<dbReference type="STRING" id="307972.A0A2G8LMS4"/>
<comment type="subcellular location">
    <subcellularLocation>
        <location evidence="1">Membrane</location>
        <topology evidence="1">Multi-pass membrane protein</topology>
    </subcellularLocation>
</comment>
<dbReference type="InterPro" id="IPR002153">
    <property type="entry name" value="TRPC_channel"/>
</dbReference>
<evidence type="ECO:0000256" key="1">
    <source>
        <dbReference type="ARBA" id="ARBA00004141"/>
    </source>
</evidence>
<keyword evidence="11" id="KW-0675">Receptor</keyword>
<evidence type="ECO:0000313" key="12">
    <source>
        <dbReference type="Proteomes" id="UP000230750"/>
    </source>
</evidence>
<dbReference type="Pfam" id="PF25508">
    <property type="entry name" value="TRPM2"/>
    <property type="match status" value="1"/>
</dbReference>
<feature type="transmembrane region" description="Helical" evidence="8">
    <location>
        <begin position="356"/>
        <end position="376"/>
    </location>
</feature>
<dbReference type="InterPro" id="IPR005821">
    <property type="entry name" value="Ion_trans_dom"/>
</dbReference>
<evidence type="ECO:0000256" key="8">
    <source>
        <dbReference type="SAM" id="Phobius"/>
    </source>
</evidence>
<evidence type="ECO:0000256" key="2">
    <source>
        <dbReference type="ARBA" id="ARBA00022448"/>
    </source>
</evidence>
<dbReference type="EMBL" id="MRZV01000029">
    <property type="protein sequence ID" value="PIK61558.1"/>
    <property type="molecule type" value="Genomic_DNA"/>
</dbReference>
<dbReference type="PANTHER" id="PTHR13800">
    <property type="entry name" value="TRANSIENT RECEPTOR POTENTIAL CATION CHANNEL, SUBFAMILY M, MEMBER 6"/>
    <property type="match status" value="1"/>
</dbReference>
<dbReference type="GO" id="GO:0005262">
    <property type="term" value="F:calcium channel activity"/>
    <property type="evidence" value="ECO:0007669"/>
    <property type="project" value="InterPro"/>
</dbReference>
<evidence type="ECO:0000256" key="6">
    <source>
        <dbReference type="ARBA" id="ARBA00023136"/>
    </source>
</evidence>
<dbReference type="InterPro" id="IPR050927">
    <property type="entry name" value="TRPM"/>
</dbReference>
<organism evidence="11 12">
    <name type="scientific">Stichopus japonicus</name>
    <name type="common">Sea cucumber</name>
    <dbReference type="NCBI Taxonomy" id="307972"/>
    <lineage>
        <taxon>Eukaryota</taxon>
        <taxon>Metazoa</taxon>
        <taxon>Echinodermata</taxon>
        <taxon>Eleutherozoa</taxon>
        <taxon>Echinozoa</taxon>
        <taxon>Holothuroidea</taxon>
        <taxon>Aspidochirotacea</taxon>
        <taxon>Aspidochirotida</taxon>
        <taxon>Stichopodidae</taxon>
        <taxon>Apostichopus</taxon>
    </lineage>
</organism>
<evidence type="ECO:0000256" key="7">
    <source>
        <dbReference type="ARBA" id="ARBA00023303"/>
    </source>
</evidence>
<accession>A0A2G8LMS4</accession>
<dbReference type="PRINTS" id="PR01097">
    <property type="entry name" value="TRNSRECEPTRP"/>
</dbReference>
<dbReference type="OrthoDB" id="310870at2759"/>
<dbReference type="GO" id="GO:0005886">
    <property type="term" value="C:plasma membrane"/>
    <property type="evidence" value="ECO:0007669"/>
    <property type="project" value="TreeGrafter"/>
</dbReference>
<dbReference type="InterPro" id="IPR057366">
    <property type="entry name" value="TRPM-like"/>
</dbReference>
<feature type="domain" description="Ion transport" evidence="9">
    <location>
        <begin position="223"/>
        <end position="466"/>
    </location>
</feature>
<keyword evidence="4 8" id="KW-1133">Transmembrane helix</keyword>
<keyword evidence="12" id="KW-1185">Reference proteome</keyword>